<evidence type="ECO:0000256" key="10">
    <source>
        <dbReference type="ARBA" id="ARBA00022679"/>
    </source>
</evidence>
<dbReference type="FunFam" id="3.30.160.70:FF:000001">
    <property type="entry name" value="Methylated-DNA--protein-cysteine methyltransferase"/>
    <property type="match status" value="1"/>
</dbReference>
<evidence type="ECO:0000256" key="5">
    <source>
        <dbReference type="ARBA" id="ARBA00008711"/>
    </source>
</evidence>
<sequence length="234" mass="25250">LTVLPALALFMQHLLQFCNRSLLLRMMGSACRMKYKFLESPLGRIEISGCEAGVEAAKCGPGHRAPARVPAPSKGEKLESGPEETTAALDECAAWLAAYFHAPETVEDLPLPAFHHPIFQQDSFRRQVLWKLMAAVKVGDTVSYQQLAALVGKSGAARAVGGAMRDNPIPIIIPCHRVICSSGKIGNYTGGVGIKEWLLDHEKRVKGKPLLPPGPAQSIASQPDHTMHACTGRI</sequence>
<evidence type="ECO:0000256" key="19">
    <source>
        <dbReference type="ARBA" id="ARBA00049348"/>
    </source>
</evidence>
<dbReference type="GO" id="GO:0006281">
    <property type="term" value="P:DNA repair"/>
    <property type="evidence" value="ECO:0007669"/>
    <property type="project" value="UniProtKB-KW"/>
</dbReference>
<reference evidence="23" key="2">
    <citation type="submission" date="2025-08" db="UniProtKB">
        <authorList>
            <consortium name="Ensembl"/>
        </authorList>
    </citation>
    <scope>IDENTIFICATION</scope>
</reference>
<dbReference type="PROSITE" id="PS00374">
    <property type="entry name" value="MGMT"/>
    <property type="match status" value="1"/>
</dbReference>
<evidence type="ECO:0000256" key="18">
    <source>
        <dbReference type="ARBA" id="ARBA00031621"/>
    </source>
</evidence>
<accession>A0A4X2KX13</accession>
<dbReference type="Gene3D" id="1.10.10.10">
    <property type="entry name" value="Winged helix-like DNA-binding domain superfamily/Winged helix DNA-binding domain"/>
    <property type="match status" value="1"/>
</dbReference>
<evidence type="ECO:0000259" key="21">
    <source>
        <dbReference type="Pfam" id="PF01035"/>
    </source>
</evidence>
<keyword evidence="9" id="KW-0489">Methyltransferase</keyword>
<dbReference type="SUPFAM" id="SSF53155">
    <property type="entry name" value="Methylated DNA-protein cysteine methyltransferase domain"/>
    <property type="match status" value="1"/>
</dbReference>
<dbReference type="Gene3D" id="3.30.160.70">
    <property type="entry name" value="Methylated DNA-protein cysteine methyltransferase domain"/>
    <property type="match status" value="1"/>
</dbReference>
<dbReference type="PANTHER" id="PTHR46460:SF1">
    <property type="entry name" value="METHYLATED-DNA--PROTEIN-CYSTEINE METHYLTRANSFERASE"/>
    <property type="match status" value="1"/>
</dbReference>
<keyword evidence="15" id="KW-0234">DNA repair</keyword>
<dbReference type="NCBIfam" id="TIGR00589">
    <property type="entry name" value="ogt"/>
    <property type="match status" value="1"/>
</dbReference>
<evidence type="ECO:0000256" key="7">
    <source>
        <dbReference type="ARBA" id="ARBA00015377"/>
    </source>
</evidence>
<dbReference type="InterPro" id="IPR008332">
    <property type="entry name" value="MethylG_MeTrfase_N"/>
</dbReference>
<evidence type="ECO:0000256" key="12">
    <source>
        <dbReference type="ARBA" id="ARBA00022763"/>
    </source>
</evidence>
<comment type="cofactor">
    <cofactor evidence="2">
        <name>Zn(2+)</name>
        <dbReference type="ChEBI" id="CHEBI:29105"/>
    </cofactor>
</comment>
<dbReference type="GO" id="GO:0005654">
    <property type="term" value="C:nucleoplasm"/>
    <property type="evidence" value="ECO:0007669"/>
    <property type="project" value="TreeGrafter"/>
</dbReference>
<keyword evidence="13" id="KW-0862">Zinc</keyword>
<keyword evidence="12" id="KW-0227">DNA damage</keyword>
<feature type="region of interest" description="Disordered" evidence="20">
    <location>
        <begin position="209"/>
        <end position="234"/>
    </location>
</feature>
<evidence type="ECO:0000256" key="4">
    <source>
        <dbReference type="ARBA" id="ARBA00004123"/>
    </source>
</evidence>
<evidence type="ECO:0000256" key="14">
    <source>
        <dbReference type="ARBA" id="ARBA00023125"/>
    </source>
</evidence>
<evidence type="ECO:0000256" key="11">
    <source>
        <dbReference type="ARBA" id="ARBA00022723"/>
    </source>
</evidence>
<dbReference type="CDD" id="cd06445">
    <property type="entry name" value="ATase"/>
    <property type="match status" value="1"/>
</dbReference>
<dbReference type="GeneTree" id="ENSGT00390000015799"/>
<dbReference type="PANTHER" id="PTHR46460">
    <property type="entry name" value="METHYLATED-DNA--PROTEIN-CYSTEINE METHYLTRANSFERASE"/>
    <property type="match status" value="1"/>
</dbReference>
<evidence type="ECO:0000256" key="17">
    <source>
        <dbReference type="ARBA" id="ARBA00030795"/>
    </source>
</evidence>
<dbReference type="GO" id="GO:0003908">
    <property type="term" value="F:methylated-DNA-[protein]-cysteine S-methyltransferase activity"/>
    <property type="evidence" value="ECO:0007669"/>
    <property type="project" value="UniProtKB-EC"/>
</dbReference>
<keyword evidence="8" id="KW-0597">Phosphoprotein</keyword>
<evidence type="ECO:0000313" key="24">
    <source>
        <dbReference type="Proteomes" id="UP000314987"/>
    </source>
</evidence>
<reference evidence="23" key="3">
    <citation type="submission" date="2025-09" db="UniProtKB">
        <authorList>
            <consortium name="Ensembl"/>
        </authorList>
    </citation>
    <scope>IDENTIFICATION</scope>
</reference>
<dbReference type="FunFam" id="1.10.10.10:FF:000214">
    <property type="entry name" value="Methylated-DNA--protein-cysteine methyltransferase"/>
    <property type="match status" value="1"/>
</dbReference>
<evidence type="ECO:0000256" key="13">
    <source>
        <dbReference type="ARBA" id="ARBA00022833"/>
    </source>
</evidence>
<gene>
    <name evidence="23" type="primary">MGMT</name>
</gene>
<evidence type="ECO:0000256" key="15">
    <source>
        <dbReference type="ARBA" id="ARBA00023204"/>
    </source>
</evidence>
<evidence type="ECO:0000256" key="2">
    <source>
        <dbReference type="ARBA" id="ARBA00001947"/>
    </source>
</evidence>
<reference evidence="24" key="1">
    <citation type="submission" date="2018-12" db="EMBL/GenBank/DDBJ databases">
        <authorList>
            <person name="Yazar S."/>
        </authorList>
    </citation>
    <scope>NUCLEOTIDE SEQUENCE [LARGE SCALE GENOMIC DNA]</scope>
</reference>
<feature type="region of interest" description="Disordered" evidence="20">
    <location>
        <begin position="61"/>
        <end position="81"/>
    </location>
</feature>
<evidence type="ECO:0000256" key="8">
    <source>
        <dbReference type="ARBA" id="ARBA00022553"/>
    </source>
</evidence>
<keyword evidence="10" id="KW-0808">Transferase</keyword>
<dbReference type="GO" id="GO:0046872">
    <property type="term" value="F:metal ion binding"/>
    <property type="evidence" value="ECO:0007669"/>
    <property type="project" value="UniProtKB-KW"/>
</dbReference>
<evidence type="ECO:0000313" key="23">
    <source>
        <dbReference type="Ensembl" id="ENSVURP00010013632.1"/>
    </source>
</evidence>
<evidence type="ECO:0000256" key="6">
    <source>
        <dbReference type="ARBA" id="ARBA00011918"/>
    </source>
</evidence>
<dbReference type="GO" id="GO:0003677">
    <property type="term" value="F:DNA binding"/>
    <property type="evidence" value="ECO:0007669"/>
    <property type="project" value="UniProtKB-KW"/>
</dbReference>
<feature type="domain" description="Methylguanine DNA methyltransferase ribonuclease-like" evidence="22">
    <location>
        <begin position="33"/>
        <end position="112"/>
    </location>
</feature>
<dbReference type="InterPro" id="IPR036388">
    <property type="entry name" value="WH-like_DNA-bd_sf"/>
</dbReference>
<comment type="function">
    <text evidence="3">Involved in the cellular defense against the biological effects of O6-methylguanine (O6-MeG) and O4-methylthymine (O4-MeT) in DNA. Repairs the methylated nucleobase in DNA by stoichiometrically transferring the methyl group to a cysteine residue in the enzyme. This is a suicide reaction: the enzyme is irreversibly inactivated.</text>
</comment>
<keyword evidence="14" id="KW-0238">DNA-binding</keyword>
<keyword evidence="24" id="KW-1185">Reference proteome</keyword>
<comment type="catalytic activity">
    <reaction evidence="1">
        <text>a 4-O-methyl-thymidine in DNA + L-cysteinyl-[protein] = a thymidine in DNA + S-methyl-L-cysteinyl-[protein]</text>
        <dbReference type="Rhea" id="RHEA:53428"/>
        <dbReference type="Rhea" id="RHEA-COMP:10131"/>
        <dbReference type="Rhea" id="RHEA-COMP:10132"/>
        <dbReference type="Rhea" id="RHEA-COMP:13555"/>
        <dbReference type="Rhea" id="RHEA-COMP:13556"/>
        <dbReference type="ChEBI" id="CHEBI:29950"/>
        <dbReference type="ChEBI" id="CHEBI:82612"/>
        <dbReference type="ChEBI" id="CHEBI:137386"/>
        <dbReference type="ChEBI" id="CHEBI:137387"/>
        <dbReference type="EC" id="2.1.1.63"/>
    </reaction>
</comment>
<dbReference type="Proteomes" id="UP000314987">
    <property type="component" value="Unassembled WGS sequence"/>
</dbReference>
<proteinExistence type="inferred from homology"/>
<evidence type="ECO:0000256" key="1">
    <source>
        <dbReference type="ARBA" id="ARBA00001286"/>
    </source>
</evidence>
<comment type="similarity">
    <text evidence="5">Belongs to the MGMT family.</text>
</comment>
<evidence type="ECO:0000259" key="22">
    <source>
        <dbReference type="Pfam" id="PF02870"/>
    </source>
</evidence>
<evidence type="ECO:0000256" key="3">
    <source>
        <dbReference type="ARBA" id="ARBA00003317"/>
    </source>
</evidence>
<comment type="catalytic activity">
    <reaction evidence="19">
        <text>a 6-O-methyl-2'-deoxyguanosine in DNA + L-cysteinyl-[protein] = S-methyl-L-cysteinyl-[protein] + a 2'-deoxyguanosine in DNA</text>
        <dbReference type="Rhea" id="RHEA:24000"/>
        <dbReference type="Rhea" id="RHEA-COMP:10131"/>
        <dbReference type="Rhea" id="RHEA-COMP:10132"/>
        <dbReference type="Rhea" id="RHEA-COMP:11367"/>
        <dbReference type="Rhea" id="RHEA-COMP:11368"/>
        <dbReference type="ChEBI" id="CHEBI:29950"/>
        <dbReference type="ChEBI" id="CHEBI:82612"/>
        <dbReference type="ChEBI" id="CHEBI:85445"/>
        <dbReference type="ChEBI" id="CHEBI:85448"/>
        <dbReference type="EC" id="2.1.1.63"/>
    </reaction>
</comment>
<keyword evidence="11" id="KW-0479">Metal-binding</keyword>
<dbReference type="AlphaFoldDB" id="A0A4X2KX13"/>
<name>A0A4X2KX13_VOMUR</name>
<dbReference type="InterPro" id="IPR001497">
    <property type="entry name" value="MethylDNA_cys_MeTrfase_AS"/>
</dbReference>
<dbReference type="InterPro" id="IPR036631">
    <property type="entry name" value="MGMT_N_sf"/>
</dbReference>
<dbReference type="Pfam" id="PF01035">
    <property type="entry name" value="DNA_binding_1"/>
    <property type="match status" value="1"/>
</dbReference>
<protein>
    <recommendedName>
        <fullName evidence="7">Methylated-DNA--protein-cysteine methyltransferase</fullName>
        <ecNumber evidence="6">2.1.1.63</ecNumber>
    </recommendedName>
    <alternativeName>
        <fullName evidence="17">6-O-methylguanine-DNA methyltransferase</fullName>
    </alternativeName>
    <alternativeName>
        <fullName evidence="18">O-6-methylguanine-DNA-alkyltransferase</fullName>
    </alternativeName>
</protein>
<evidence type="ECO:0000256" key="16">
    <source>
        <dbReference type="ARBA" id="ARBA00023242"/>
    </source>
</evidence>
<feature type="domain" description="Methylated-DNA-[protein]-cysteine S-methyltransferase DNA binding" evidence="21">
    <location>
        <begin position="125"/>
        <end position="203"/>
    </location>
</feature>
<dbReference type="Pfam" id="PF02870">
    <property type="entry name" value="Methyltransf_1N"/>
    <property type="match status" value="1"/>
</dbReference>
<keyword evidence="16" id="KW-0539">Nucleus</keyword>
<evidence type="ECO:0000256" key="9">
    <source>
        <dbReference type="ARBA" id="ARBA00022603"/>
    </source>
</evidence>
<comment type="subcellular location">
    <subcellularLocation>
        <location evidence="4">Nucleus</location>
    </subcellularLocation>
</comment>
<evidence type="ECO:0000256" key="20">
    <source>
        <dbReference type="SAM" id="MobiDB-lite"/>
    </source>
</evidence>
<dbReference type="GO" id="GO:0032259">
    <property type="term" value="P:methylation"/>
    <property type="evidence" value="ECO:0007669"/>
    <property type="project" value="UniProtKB-KW"/>
</dbReference>
<dbReference type="InterPro" id="IPR036217">
    <property type="entry name" value="MethylDNA_cys_MeTrfase_DNAb"/>
</dbReference>
<dbReference type="SUPFAM" id="SSF46767">
    <property type="entry name" value="Methylated DNA-protein cysteine methyltransferase, C-terminal domain"/>
    <property type="match status" value="1"/>
</dbReference>
<dbReference type="Ensembl" id="ENSVURT00010015519.1">
    <property type="protein sequence ID" value="ENSVURP00010013632.1"/>
    <property type="gene ID" value="ENSVURG00010010439.1"/>
</dbReference>
<dbReference type="EC" id="2.1.1.63" evidence="6"/>
<dbReference type="InterPro" id="IPR014048">
    <property type="entry name" value="MethylDNA_cys_MeTrfase_DNA-bd"/>
</dbReference>
<organism evidence="23 24">
    <name type="scientific">Vombatus ursinus</name>
    <name type="common">Common wombat</name>
    <dbReference type="NCBI Taxonomy" id="29139"/>
    <lineage>
        <taxon>Eukaryota</taxon>
        <taxon>Metazoa</taxon>
        <taxon>Chordata</taxon>
        <taxon>Craniata</taxon>
        <taxon>Vertebrata</taxon>
        <taxon>Euteleostomi</taxon>
        <taxon>Mammalia</taxon>
        <taxon>Metatheria</taxon>
        <taxon>Diprotodontia</taxon>
        <taxon>Vombatidae</taxon>
        <taxon>Vombatus</taxon>
    </lineage>
</organism>